<evidence type="ECO:0000256" key="8">
    <source>
        <dbReference type="SAM" id="SignalP"/>
    </source>
</evidence>
<dbReference type="AlphaFoldDB" id="A0A318Y4T2"/>
<dbReference type="Proteomes" id="UP000247647">
    <property type="component" value="Unassembled WGS sequence"/>
</dbReference>
<feature type="chain" id="PRO_5016272664" evidence="8">
    <location>
        <begin position="20"/>
        <end position="439"/>
    </location>
</feature>
<dbReference type="PRINTS" id="PR00463">
    <property type="entry name" value="EP450I"/>
</dbReference>
<keyword evidence="6" id="KW-0560">Oxidoreductase</keyword>
<accession>A0A318Y4T2</accession>
<dbReference type="Pfam" id="PF00067">
    <property type="entry name" value="p450"/>
    <property type="match status" value="1"/>
</dbReference>
<dbReference type="GeneID" id="37130841"/>
<dbReference type="EMBL" id="KZ821503">
    <property type="protein sequence ID" value="PYH28774.1"/>
    <property type="molecule type" value="Genomic_DNA"/>
</dbReference>
<name>A0A318Y4T2_ASPNB</name>
<dbReference type="Gene3D" id="1.10.630.10">
    <property type="entry name" value="Cytochrome P450"/>
    <property type="match status" value="1"/>
</dbReference>
<proteinExistence type="inferred from homology"/>
<feature type="binding site" description="axial binding residue" evidence="7">
    <location>
        <position position="426"/>
    </location>
    <ligand>
        <name>heme</name>
        <dbReference type="ChEBI" id="CHEBI:30413"/>
    </ligand>
    <ligandPart>
        <name>Fe</name>
        <dbReference type="ChEBI" id="CHEBI:18248"/>
    </ligandPart>
</feature>
<gene>
    <name evidence="9" type="ORF">BO87DRAFT_450032</name>
</gene>
<evidence type="ECO:0000256" key="7">
    <source>
        <dbReference type="PIRSR" id="PIRSR602401-1"/>
    </source>
</evidence>
<dbReference type="GO" id="GO:0005506">
    <property type="term" value="F:iron ion binding"/>
    <property type="evidence" value="ECO:0007669"/>
    <property type="project" value="InterPro"/>
</dbReference>
<keyword evidence="8" id="KW-0732">Signal</keyword>
<evidence type="ECO:0000313" key="10">
    <source>
        <dbReference type="Proteomes" id="UP000247647"/>
    </source>
</evidence>
<keyword evidence="4 7" id="KW-0479">Metal-binding</keyword>
<keyword evidence="6" id="KW-0503">Monooxygenase</keyword>
<dbReference type="OrthoDB" id="1055148at2759"/>
<reference evidence="9" key="1">
    <citation type="submission" date="2016-12" db="EMBL/GenBank/DDBJ databases">
        <title>The genomes of Aspergillus section Nigri reveals drivers in fungal speciation.</title>
        <authorList>
            <consortium name="DOE Joint Genome Institute"/>
            <person name="Vesth T.C."/>
            <person name="Nybo J."/>
            <person name="Theobald S."/>
            <person name="Brandl J."/>
            <person name="Frisvad J.C."/>
            <person name="Nielsen K.F."/>
            <person name="Lyhne E.K."/>
            <person name="Kogle M.E."/>
            <person name="Kuo A."/>
            <person name="Riley R."/>
            <person name="Clum A."/>
            <person name="Nolan M."/>
            <person name="Lipzen A."/>
            <person name="Salamov A."/>
            <person name="Henrissat B."/>
            <person name="Wiebenga A."/>
            <person name="De Vries R.P."/>
            <person name="Grigoriev I.V."/>
            <person name="Mortensen U.H."/>
            <person name="Andersen M.R."/>
            <person name="Baker S.E."/>
        </authorList>
    </citation>
    <scope>NUCLEOTIDE SEQUENCE [LARGE SCALE GENOMIC DNA]</scope>
    <source>
        <strain evidence="9">CBS 115656</strain>
    </source>
</reference>
<evidence type="ECO:0000256" key="4">
    <source>
        <dbReference type="ARBA" id="ARBA00022723"/>
    </source>
</evidence>
<dbReference type="PANTHER" id="PTHR24304:SF2">
    <property type="entry name" value="24-HYDROXYCHOLESTEROL 7-ALPHA-HYDROXYLASE"/>
    <property type="match status" value="1"/>
</dbReference>
<protein>
    <submittedName>
        <fullName evidence="9">Cytochrome P450</fullName>
    </submittedName>
</protein>
<organism evidence="9 10">
    <name type="scientific">Aspergillus neoniger (strain CBS 115656)</name>
    <dbReference type="NCBI Taxonomy" id="1448310"/>
    <lineage>
        <taxon>Eukaryota</taxon>
        <taxon>Fungi</taxon>
        <taxon>Dikarya</taxon>
        <taxon>Ascomycota</taxon>
        <taxon>Pezizomycotina</taxon>
        <taxon>Eurotiomycetes</taxon>
        <taxon>Eurotiomycetidae</taxon>
        <taxon>Eurotiales</taxon>
        <taxon>Aspergillaceae</taxon>
        <taxon>Aspergillus</taxon>
        <taxon>Aspergillus subgen. Circumdati</taxon>
    </lineage>
</organism>
<dbReference type="RefSeq" id="XP_025474252.1">
    <property type="nucleotide sequence ID" value="XM_025628385.1"/>
</dbReference>
<dbReference type="InterPro" id="IPR036396">
    <property type="entry name" value="Cyt_P450_sf"/>
</dbReference>
<evidence type="ECO:0000256" key="3">
    <source>
        <dbReference type="ARBA" id="ARBA00022617"/>
    </source>
</evidence>
<evidence type="ECO:0000256" key="6">
    <source>
        <dbReference type="ARBA" id="ARBA00023033"/>
    </source>
</evidence>
<comment type="cofactor">
    <cofactor evidence="1 7">
        <name>heme</name>
        <dbReference type="ChEBI" id="CHEBI:30413"/>
    </cofactor>
</comment>
<dbReference type="InterPro" id="IPR002401">
    <property type="entry name" value="Cyt_P450_E_grp-I"/>
</dbReference>
<keyword evidence="3 7" id="KW-0349">Heme</keyword>
<sequence length="439" mass="49825">MIHGLYFFALACLMKLLRALWKRPFPTNAPKLVSGYPVVGALQFFFTQKEFCRSSKANSPTGNYSYYLGQHQIIGLCGTQGRKTFFESRELDLGQGASLLVPFANVVEDPEDPSVDTHTSHLHHIFRTQLLRTQSLQFVPAAIEKCITAALKRITDKGLIDPFEEMTLFYAQSTMAVMGVSEVALSPELSSKVSKLLGAMEGTFHASDMVVPWFLNPLHIPTLISLGRLWVMLWHIISKQRKLGQQQQPSKRDPTKENMFQDMIEQGWSTRAIFKANSPTVASWILMWLTTDPQWMARVRQEIEQVIAKHREKGEPTEDVLRSLHVNTWEHEFPLLRACMLEAIRLVVTLVLIRKNISAVDIPIGDTGEVIPPGTYVTYDAHEVTRDPNVYPDPQRWDPGRFLSDREEHLKEVMAFTGFGGGRQKCREFSIYSDSDNSG</sequence>
<dbReference type="GO" id="GO:0020037">
    <property type="term" value="F:heme binding"/>
    <property type="evidence" value="ECO:0007669"/>
    <property type="project" value="InterPro"/>
</dbReference>
<evidence type="ECO:0000256" key="5">
    <source>
        <dbReference type="ARBA" id="ARBA00023004"/>
    </source>
</evidence>
<dbReference type="SUPFAM" id="SSF48264">
    <property type="entry name" value="Cytochrome P450"/>
    <property type="match status" value="1"/>
</dbReference>
<keyword evidence="10" id="KW-1185">Reference proteome</keyword>
<dbReference type="GO" id="GO:0016705">
    <property type="term" value="F:oxidoreductase activity, acting on paired donors, with incorporation or reduction of molecular oxygen"/>
    <property type="evidence" value="ECO:0007669"/>
    <property type="project" value="InterPro"/>
</dbReference>
<dbReference type="PANTHER" id="PTHR24304">
    <property type="entry name" value="CYTOCHROME P450 FAMILY 7"/>
    <property type="match status" value="1"/>
</dbReference>
<dbReference type="InterPro" id="IPR050529">
    <property type="entry name" value="CYP450_sterol_14alpha_dmase"/>
</dbReference>
<keyword evidence="5 7" id="KW-0408">Iron</keyword>
<evidence type="ECO:0000256" key="1">
    <source>
        <dbReference type="ARBA" id="ARBA00001971"/>
    </source>
</evidence>
<evidence type="ECO:0000256" key="2">
    <source>
        <dbReference type="ARBA" id="ARBA00010617"/>
    </source>
</evidence>
<dbReference type="InterPro" id="IPR001128">
    <property type="entry name" value="Cyt_P450"/>
</dbReference>
<feature type="signal peptide" evidence="8">
    <location>
        <begin position="1"/>
        <end position="19"/>
    </location>
</feature>
<evidence type="ECO:0000313" key="9">
    <source>
        <dbReference type="EMBL" id="PYH28774.1"/>
    </source>
</evidence>
<comment type="similarity">
    <text evidence="2">Belongs to the cytochrome P450 family.</text>
</comment>
<dbReference type="GO" id="GO:0004497">
    <property type="term" value="F:monooxygenase activity"/>
    <property type="evidence" value="ECO:0007669"/>
    <property type="project" value="UniProtKB-KW"/>
</dbReference>